<dbReference type="AlphaFoldDB" id="A0A9X1U1M2"/>
<organism evidence="1 2">
    <name type="scientific">Corynebacterium uropygiale</name>
    <dbReference type="NCBI Taxonomy" id="1775911"/>
    <lineage>
        <taxon>Bacteria</taxon>
        <taxon>Bacillati</taxon>
        <taxon>Actinomycetota</taxon>
        <taxon>Actinomycetes</taxon>
        <taxon>Mycobacteriales</taxon>
        <taxon>Corynebacteriaceae</taxon>
        <taxon>Corynebacterium</taxon>
    </lineage>
</organism>
<proteinExistence type="predicted"/>
<reference evidence="1" key="1">
    <citation type="submission" date="2022-01" db="EMBL/GenBank/DDBJ databases">
        <title>Corynebacterium sp. nov isolated from isolated from the feces of the greater white-fronted geese (Anser albifrons) at Poyang Lake, PR China.</title>
        <authorList>
            <person name="Liu Q."/>
        </authorList>
    </citation>
    <scope>NUCLEOTIDE SEQUENCE</scope>
    <source>
        <strain evidence="1">JCM 32435</strain>
    </source>
</reference>
<dbReference type="Gene3D" id="3.40.50.720">
    <property type="entry name" value="NAD(P)-binding Rossmann-like Domain"/>
    <property type="match status" value="1"/>
</dbReference>
<gene>
    <name evidence="1" type="ORF">L1O03_11340</name>
</gene>
<dbReference type="RefSeq" id="WP_236120083.1">
    <property type="nucleotide sequence ID" value="NZ_JAKGSI010000007.1"/>
</dbReference>
<evidence type="ECO:0000313" key="2">
    <source>
        <dbReference type="Proteomes" id="UP001139336"/>
    </source>
</evidence>
<protein>
    <submittedName>
        <fullName evidence="1">Uncharacterized protein</fullName>
    </submittedName>
</protein>
<keyword evidence="2" id="KW-1185">Reference proteome</keyword>
<dbReference type="EMBL" id="JAKGSI010000007">
    <property type="protein sequence ID" value="MCF4007758.1"/>
    <property type="molecule type" value="Genomic_DNA"/>
</dbReference>
<dbReference type="Proteomes" id="UP001139336">
    <property type="component" value="Unassembled WGS sequence"/>
</dbReference>
<sequence length="252" mass="27686">MTLLPQGTSLLQENGRWLFRTSSGTYFDVDPRRLPSVHREGDIIDALLAEDPELLPEHTAAFHLLERREAPTAPQNVDIDIRGEGLLARAVREYLSAFPAAVPEGFSATLALSDGPAPRDWRALDEELASDPERWWIRASIEGQWCQVEPLARGASGINHTMTRARLLAASTTPALDAQEPALLGASLLSEETAPFLAGIVMETILRLLAEFQGIGTLTRIDVRSGRRETHPILPIPACEGYPARERQGSRV</sequence>
<accession>A0A9X1U1M2</accession>
<name>A0A9X1U1M2_9CORY</name>
<evidence type="ECO:0000313" key="1">
    <source>
        <dbReference type="EMBL" id="MCF4007758.1"/>
    </source>
</evidence>
<comment type="caution">
    <text evidence="1">The sequence shown here is derived from an EMBL/GenBank/DDBJ whole genome shotgun (WGS) entry which is preliminary data.</text>
</comment>